<gene>
    <name evidence="1" type="ORF">WMY93_013144</name>
</gene>
<keyword evidence="2" id="KW-1185">Reference proteome</keyword>
<evidence type="ECO:0000313" key="2">
    <source>
        <dbReference type="Proteomes" id="UP001460270"/>
    </source>
</evidence>
<proteinExistence type="predicted"/>
<dbReference type="EMBL" id="JBBPFD010000009">
    <property type="protein sequence ID" value="KAK7912933.1"/>
    <property type="molecule type" value="Genomic_DNA"/>
</dbReference>
<protein>
    <submittedName>
        <fullName evidence="1">Uncharacterized protein</fullName>
    </submittedName>
</protein>
<comment type="caution">
    <text evidence="1">The sequence shown here is derived from an EMBL/GenBank/DDBJ whole genome shotgun (WGS) entry which is preliminary data.</text>
</comment>
<reference evidence="2" key="1">
    <citation type="submission" date="2024-04" db="EMBL/GenBank/DDBJ databases">
        <title>Salinicola lusitanus LLJ914,a marine bacterium isolated from the Okinawa Trough.</title>
        <authorList>
            <person name="Li J."/>
        </authorList>
    </citation>
    <scope>NUCLEOTIDE SEQUENCE [LARGE SCALE GENOMIC DNA]</scope>
</reference>
<name>A0AAW0NZH0_9GOBI</name>
<dbReference type="Proteomes" id="UP001460270">
    <property type="component" value="Unassembled WGS sequence"/>
</dbReference>
<sequence>MDPERGYWNSLIMPAINFIQRHFQLHLNEAGEPALLIRLTLGRHSQEQLAHRHGIQWTAMGVWPIQWNTLLLQLHFHLCLDEVGGTTLLISDMNTCGSIQIHCSHISLSPVAVRRAGNSEVNLTSRTQVCSLCLKSQSDRLSDTLDRNENGASELHTTAEVTVQSDTCRPAPLTDLRLHSHCTVYHRP</sequence>
<accession>A0AAW0NZH0</accession>
<dbReference type="AlphaFoldDB" id="A0AAW0NZH0"/>
<evidence type="ECO:0000313" key="1">
    <source>
        <dbReference type="EMBL" id="KAK7912933.1"/>
    </source>
</evidence>
<organism evidence="1 2">
    <name type="scientific">Mugilogobius chulae</name>
    <name type="common">yellowstripe goby</name>
    <dbReference type="NCBI Taxonomy" id="88201"/>
    <lineage>
        <taxon>Eukaryota</taxon>
        <taxon>Metazoa</taxon>
        <taxon>Chordata</taxon>
        <taxon>Craniata</taxon>
        <taxon>Vertebrata</taxon>
        <taxon>Euteleostomi</taxon>
        <taxon>Actinopterygii</taxon>
        <taxon>Neopterygii</taxon>
        <taxon>Teleostei</taxon>
        <taxon>Neoteleostei</taxon>
        <taxon>Acanthomorphata</taxon>
        <taxon>Gobiaria</taxon>
        <taxon>Gobiiformes</taxon>
        <taxon>Gobioidei</taxon>
        <taxon>Gobiidae</taxon>
        <taxon>Gobionellinae</taxon>
        <taxon>Mugilogobius</taxon>
    </lineage>
</organism>